<keyword evidence="7 18" id="KW-1015">Disulfide bond</keyword>
<dbReference type="InterPro" id="IPR016274">
    <property type="entry name" value="Histidine_acid_Pase_euk"/>
</dbReference>
<dbReference type="Proteomes" id="UP000294847">
    <property type="component" value="Chromosome 2"/>
</dbReference>
<feature type="disulfide bond" evidence="18">
    <location>
        <begin position="66"/>
        <end position="407"/>
    </location>
</feature>
<dbReference type="SUPFAM" id="SSF53254">
    <property type="entry name" value="Phosphoglycerate mutase-like"/>
    <property type="match status" value="1"/>
</dbReference>
<evidence type="ECO:0000256" key="1">
    <source>
        <dbReference type="ARBA" id="ARBA00004613"/>
    </source>
</evidence>
<keyword evidence="8" id="KW-0325">Glycoprotein</keyword>
<dbReference type="EMBL" id="CP034205">
    <property type="protein sequence ID" value="QBZ57621.1"/>
    <property type="molecule type" value="Genomic_DNA"/>
</dbReference>
<dbReference type="GO" id="GO:0003993">
    <property type="term" value="F:acid phosphatase activity"/>
    <property type="evidence" value="ECO:0007669"/>
    <property type="project" value="TreeGrafter"/>
</dbReference>
<proteinExistence type="inferred from homology"/>
<evidence type="ECO:0000256" key="19">
    <source>
        <dbReference type="SAM" id="SignalP"/>
    </source>
</evidence>
<dbReference type="PIRSF" id="PIRSF000894">
    <property type="entry name" value="Acid_phosphatase"/>
    <property type="match status" value="1"/>
</dbReference>
<evidence type="ECO:0000256" key="9">
    <source>
        <dbReference type="ARBA" id="ARBA00041857"/>
    </source>
</evidence>
<keyword evidence="5" id="KW-0964">Secreted</keyword>
<dbReference type="GO" id="GO:0016158">
    <property type="term" value="F:inositol hexakisphosphate 3-phosphatase activity"/>
    <property type="evidence" value="ECO:0007669"/>
    <property type="project" value="UniProtKB-EC"/>
</dbReference>
<dbReference type="Pfam" id="PF00328">
    <property type="entry name" value="His_Phos_2"/>
    <property type="match status" value="1"/>
</dbReference>
<evidence type="ECO:0000256" key="13">
    <source>
        <dbReference type="ARBA" id="ARBA00043721"/>
    </source>
</evidence>
<evidence type="ECO:0000256" key="16">
    <source>
        <dbReference type="ARBA" id="ARBA00044106"/>
    </source>
</evidence>
<feature type="disulfide bond" evidence="18">
    <location>
        <begin position="429"/>
        <end position="437"/>
    </location>
</feature>
<dbReference type="PROSITE" id="PS00616">
    <property type="entry name" value="HIS_ACID_PHOSPHAT_1"/>
    <property type="match status" value="1"/>
</dbReference>
<evidence type="ECO:0000256" key="3">
    <source>
        <dbReference type="ARBA" id="ARBA00011245"/>
    </source>
</evidence>
<evidence type="ECO:0000313" key="21">
    <source>
        <dbReference type="Proteomes" id="UP000294847"/>
    </source>
</evidence>
<gene>
    <name evidence="20" type="ORF">PoMZ_02553</name>
</gene>
<comment type="catalytic activity">
    <reaction evidence="15">
        <text>1D-myo-inositol hexakisphosphate + H2O = 1D-myo-inositol 1,2,4,5,6-pentakisphosphate + phosphate</text>
        <dbReference type="Rhea" id="RHEA:16989"/>
        <dbReference type="ChEBI" id="CHEBI:15377"/>
        <dbReference type="ChEBI" id="CHEBI:43474"/>
        <dbReference type="ChEBI" id="CHEBI:57798"/>
        <dbReference type="ChEBI" id="CHEBI:58130"/>
        <dbReference type="EC" id="3.1.3.8"/>
    </reaction>
    <physiologicalReaction direction="left-to-right" evidence="15">
        <dbReference type="Rhea" id="RHEA:16990"/>
    </physiologicalReaction>
</comment>
<evidence type="ECO:0000256" key="15">
    <source>
        <dbReference type="ARBA" id="ARBA00043788"/>
    </source>
</evidence>
<dbReference type="Gene3D" id="3.40.50.1240">
    <property type="entry name" value="Phosphoglycerate mutase-like"/>
    <property type="match status" value="1"/>
</dbReference>
<comment type="catalytic activity">
    <reaction evidence="12">
        <text>1D-myo-inositol 1,2-bisphosphate + H2O = 1D-myo-inositol 2-phosphate + phosphate</text>
        <dbReference type="Rhea" id="RHEA:77135"/>
        <dbReference type="ChEBI" id="CHEBI:15377"/>
        <dbReference type="ChEBI" id="CHEBI:43474"/>
        <dbReference type="ChEBI" id="CHEBI:84142"/>
        <dbReference type="ChEBI" id="CHEBI:195539"/>
    </reaction>
    <physiologicalReaction direction="left-to-right" evidence="12">
        <dbReference type="Rhea" id="RHEA:77136"/>
    </physiologicalReaction>
</comment>
<evidence type="ECO:0000256" key="17">
    <source>
        <dbReference type="ARBA" id="ARBA00044262"/>
    </source>
</evidence>
<comment type="catalytic activity">
    <reaction evidence="14">
        <text>1D-myo-inositol 1,2,4,5,6-pentakisphosphate + H2O = 1D-myo-inositol 1,2,5,6-tetrakisphosphate + phosphate</text>
        <dbReference type="Rhea" id="RHEA:77115"/>
        <dbReference type="ChEBI" id="CHEBI:15377"/>
        <dbReference type="ChEBI" id="CHEBI:43474"/>
        <dbReference type="ChEBI" id="CHEBI:57798"/>
        <dbReference type="ChEBI" id="CHEBI:195535"/>
    </reaction>
    <physiologicalReaction direction="left-to-right" evidence="14">
        <dbReference type="Rhea" id="RHEA:77116"/>
    </physiologicalReaction>
</comment>
<feature type="chain" id="PRO_5020530158" description="Phytase A" evidence="19">
    <location>
        <begin position="19"/>
        <end position="459"/>
    </location>
</feature>
<feature type="disulfide bond" evidence="18">
    <location>
        <begin position="256"/>
        <end position="274"/>
    </location>
</feature>
<protein>
    <recommendedName>
        <fullName evidence="16">Phytase A</fullName>
        <ecNumber evidence="4">3.1.3.8</ecNumber>
    </recommendedName>
    <alternativeName>
        <fullName evidence="17">Histidine acid phosphatase phyA</fullName>
    </alternativeName>
    <alternativeName>
        <fullName evidence="10">Myo-inositol hexakisphosphate phosphohydrolase A</fullName>
    </alternativeName>
    <alternativeName>
        <fullName evidence="9">Myo-inositol-hexaphosphate 3-phosphohydrolase A</fullName>
    </alternativeName>
</protein>
<dbReference type="AlphaFoldDB" id="A0A4P7N8M0"/>
<evidence type="ECO:0000256" key="2">
    <source>
        <dbReference type="ARBA" id="ARBA00005375"/>
    </source>
</evidence>
<comment type="similarity">
    <text evidence="2">Belongs to the histidine acid phosphatase family.</text>
</comment>
<evidence type="ECO:0000256" key="18">
    <source>
        <dbReference type="PIRSR" id="PIRSR000894-2"/>
    </source>
</evidence>
<feature type="disulfide bond" evidence="18">
    <location>
        <begin position="208"/>
        <end position="458"/>
    </location>
</feature>
<comment type="subcellular location">
    <subcellularLocation>
        <location evidence="1">Secreted</location>
    </subcellularLocation>
</comment>
<keyword evidence="19" id="KW-0732">Signal</keyword>
<organism evidence="20 21">
    <name type="scientific">Pyricularia oryzae</name>
    <name type="common">Rice blast fungus</name>
    <name type="synonym">Magnaporthe oryzae</name>
    <dbReference type="NCBI Taxonomy" id="318829"/>
    <lineage>
        <taxon>Eukaryota</taxon>
        <taxon>Fungi</taxon>
        <taxon>Dikarya</taxon>
        <taxon>Ascomycota</taxon>
        <taxon>Pezizomycotina</taxon>
        <taxon>Sordariomycetes</taxon>
        <taxon>Sordariomycetidae</taxon>
        <taxon>Magnaporthales</taxon>
        <taxon>Pyriculariaceae</taxon>
        <taxon>Pyricularia</taxon>
    </lineage>
</organism>
<evidence type="ECO:0000313" key="20">
    <source>
        <dbReference type="EMBL" id="QBZ57621.1"/>
    </source>
</evidence>
<dbReference type="GO" id="GO:0005576">
    <property type="term" value="C:extracellular region"/>
    <property type="evidence" value="ECO:0007669"/>
    <property type="project" value="UniProtKB-SubCell"/>
</dbReference>
<dbReference type="PANTHER" id="PTHR20963">
    <property type="entry name" value="MULTIPLE INOSITOL POLYPHOSPHATE PHOSPHATASE-RELATED"/>
    <property type="match status" value="1"/>
</dbReference>
<dbReference type="InterPro" id="IPR000560">
    <property type="entry name" value="His_Pase_clade-2"/>
</dbReference>
<evidence type="ECO:0000256" key="6">
    <source>
        <dbReference type="ARBA" id="ARBA00022801"/>
    </source>
</evidence>
<comment type="catalytic activity">
    <reaction evidence="13">
        <text>1D-myo-inositol 1,2,6-trisphosphate + H2O = 1D-myo-inositol 1,2-bisphosphate + phosphate</text>
        <dbReference type="Rhea" id="RHEA:77131"/>
        <dbReference type="ChEBI" id="CHEBI:15377"/>
        <dbReference type="ChEBI" id="CHEBI:43474"/>
        <dbReference type="ChEBI" id="CHEBI:195537"/>
        <dbReference type="ChEBI" id="CHEBI:195539"/>
    </reaction>
    <physiologicalReaction direction="left-to-right" evidence="13">
        <dbReference type="Rhea" id="RHEA:77132"/>
    </physiologicalReaction>
</comment>
<dbReference type="PANTHER" id="PTHR20963:SF24">
    <property type="entry name" value="3-PHYTASE B"/>
    <property type="match status" value="1"/>
</dbReference>
<dbReference type="CDD" id="cd07061">
    <property type="entry name" value="HP_HAP_like"/>
    <property type="match status" value="1"/>
</dbReference>
<evidence type="ECO:0000256" key="11">
    <source>
        <dbReference type="ARBA" id="ARBA00043670"/>
    </source>
</evidence>
<dbReference type="InterPro" id="IPR029033">
    <property type="entry name" value="His_PPase_superfam"/>
</dbReference>
<keyword evidence="6" id="KW-0378">Hydrolase</keyword>
<evidence type="ECO:0000256" key="8">
    <source>
        <dbReference type="ARBA" id="ARBA00023180"/>
    </source>
</evidence>
<feature type="signal peptide" evidence="19">
    <location>
        <begin position="1"/>
        <end position="18"/>
    </location>
</feature>
<comment type="catalytic activity">
    <reaction evidence="11">
        <text>1D-myo-inositol 1,2,5,6-tetrakisphosphate + H2O = 1D-myo-inositol 1,2,6-trisphosphate + phosphate</text>
        <dbReference type="Rhea" id="RHEA:77119"/>
        <dbReference type="ChEBI" id="CHEBI:15377"/>
        <dbReference type="ChEBI" id="CHEBI:43474"/>
        <dbReference type="ChEBI" id="CHEBI:195535"/>
        <dbReference type="ChEBI" id="CHEBI:195537"/>
    </reaction>
    <physiologicalReaction direction="left-to-right" evidence="11">
        <dbReference type="Rhea" id="RHEA:77120"/>
    </physiologicalReaction>
</comment>
<dbReference type="InterPro" id="IPR033379">
    <property type="entry name" value="Acid_Pase_AS"/>
</dbReference>
<dbReference type="EC" id="3.1.3.8" evidence="4"/>
<evidence type="ECO:0000256" key="12">
    <source>
        <dbReference type="ARBA" id="ARBA00043675"/>
    </source>
</evidence>
<name>A0A4P7N8M0_PYROR</name>
<comment type="subunit">
    <text evidence="3">Monomer.</text>
</comment>
<evidence type="ECO:0000256" key="7">
    <source>
        <dbReference type="ARBA" id="ARBA00023157"/>
    </source>
</evidence>
<sequence length="459" mass="52340">MLTIFILLFGLVVSEISTNNYIDFNKYETPDLGFLYRPEITYKWSHFAPFHSTSSKFNPSASLPGCTVTFVQSLVRHGARYPKTGSQYRDIIQRIQSSVNKYSAKYKFIRDYEYNLPTENLNDLGRHQLINAGIHFYRRYQNLAKNNEPFIRSDGAERVAESAEKWAYGFHQTSLSDKTRVKPHHFPVSMFKFPVGKQYNNTLNNAGCTKYDKSEAQEVAKELPKKILTEIAKRLNQNLPGANISVYEILQLMELCVMETTANIVKTGILSPICNIFDNKDWEAFERFHNEVKWYTHFYGNPLGPSLGIGWVNELIARLLRRPVQDSTSTNTTITTNPKTFPLDKKLYADFTHATDFVAIQATLGLLGSAHIPVPANRIVSDQRITEFSSSEVAPFAARMYVEKMTCSGHTEELVRILVNNRVVWLPNCGADREGRCKLGAFVESLNFARSGGFWNKCF</sequence>
<evidence type="ECO:0000256" key="4">
    <source>
        <dbReference type="ARBA" id="ARBA00012632"/>
    </source>
</evidence>
<accession>A0A4P7N8M0</accession>
<evidence type="ECO:0000256" key="5">
    <source>
        <dbReference type="ARBA" id="ARBA00022525"/>
    </source>
</evidence>
<evidence type="ECO:0000256" key="10">
    <source>
        <dbReference type="ARBA" id="ARBA00042300"/>
    </source>
</evidence>
<reference evidence="20 21" key="1">
    <citation type="journal article" date="2019" name="Mol. Biol. Evol.">
        <title>Blast fungal genomes show frequent chromosomal changes, gene gains and losses, and effector gene turnover.</title>
        <authorList>
            <person name="Gomez Luciano L.B."/>
            <person name="Jason Tsai I."/>
            <person name="Chuma I."/>
            <person name="Tosa Y."/>
            <person name="Chen Y.H."/>
            <person name="Li J.Y."/>
            <person name="Li M.Y."/>
            <person name="Jade Lu M.Y."/>
            <person name="Nakayashiki H."/>
            <person name="Li W.H."/>
        </authorList>
    </citation>
    <scope>NUCLEOTIDE SEQUENCE [LARGE SCALE GENOMIC DNA]</scope>
    <source>
        <strain evidence="20">MZ5-1-6</strain>
    </source>
</reference>
<evidence type="ECO:0000256" key="14">
    <source>
        <dbReference type="ARBA" id="ARBA00043748"/>
    </source>
</evidence>